<dbReference type="SUPFAM" id="SSF52402">
    <property type="entry name" value="Adenine nucleotide alpha hydrolases-like"/>
    <property type="match status" value="1"/>
</dbReference>
<dbReference type="InterPro" id="IPR050128">
    <property type="entry name" value="Sulfate_adenylyltrnsfr_sub2"/>
</dbReference>
<evidence type="ECO:0000259" key="1">
    <source>
        <dbReference type="Pfam" id="PF01507"/>
    </source>
</evidence>
<evidence type="ECO:0000313" key="3">
    <source>
        <dbReference type="Proteomes" id="UP001597541"/>
    </source>
</evidence>
<name>A0ABW5PJF7_9BACL</name>
<gene>
    <name evidence="2" type="ORF">ACFSUF_19800</name>
</gene>
<reference evidence="3" key="1">
    <citation type="journal article" date="2019" name="Int. J. Syst. Evol. Microbiol.">
        <title>The Global Catalogue of Microorganisms (GCM) 10K type strain sequencing project: providing services to taxonomists for standard genome sequencing and annotation.</title>
        <authorList>
            <consortium name="The Broad Institute Genomics Platform"/>
            <consortium name="The Broad Institute Genome Sequencing Center for Infectious Disease"/>
            <person name="Wu L."/>
            <person name="Ma J."/>
        </authorList>
    </citation>
    <scope>NUCLEOTIDE SEQUENCE [LARGE SCALE GENOMIC DNA]</scope>
    <source>
        <strain evidence="3">KCTC 3950</strain>
    </source>
</reference>
<comment type="caution">
    <text evidence="2">The sequence shown here is derived from an EMBL/GenBank/DDBJ whole genome shotgun (WGS) entry which is preliminary data.</text>
</comment>
<dbReference type="Pfam" id="PF01507">
    <property type="entry name" value="PAPS_reduct"/>
    <property type="match status" value="1"/>
</dbReference>
<keyword evidence="3" id="KW-1185">Reference proteome</keyword>
<protein>
    <submittedName>
        <fullName evidence="2">Phosphoadenosine phosphosulfate reductase family protein</fullName>
    </submittedName>
</protein>
<dbReference type="PANTHER" id="PTHR43196">
    <property type="entry name" value="SULFATE ADENYLYLTRANSFERASE SUBUNIT 2"/>
    <property type="match status" value="1"/>
</dbReference>
<evidence type="ECO:0000313" key="2">
    <source>
        <dbReference type="EMBL" id="MFD2614660.1"/>
    </source>
</evidence>
<dbReference type="InterPro" id="IPR014729">
    <property type="entry name" value="Rossmann-like_a/b/a_fold"/>
</dbReference>
<dbReference type="Gene3D" id="3.40.50.620">
    <property type="entry name" value="HUPs"/>
    <property type="match status" value="1"/>
</dbReference>
<dbReference type="RefSeq" id="WP_377605750.1">
    <property type="nucleotide sequence ID" value="NZ_JBHUME010000013.1"/>
</dbReference>
<dbReference type="PANTHER" id="PTHR43196:SF2">
    <property type="entry name" value="PHOSPHOADENOSINE PHOSPHOSULFATE REDUCTASE"/>
    <property type="match status" value="1"/>
</dbReference>
<proteinExistence type="predicted"/>
<dbReference type="EMBL" id="JBHUME010000013">
    <property type="protein sequence ID" value="MFD2614660.1"/>
    <property type="molecule type" value="Genomic_DNA"/>
</dbReference>
<accession>A0ABW5PJF7</accession>
<feature type="domain" description="Phosphoadenosine phosphosulphate reductase" evidence="1">
    <location>
        <begin position="226"/>
        <end position="404"/>
    </location>
</feature>
<sequence length="615" mass="70125">MDRYQFVDNKNKVAVTDRLRDYNLILTDVWDFLERAAFTFHGVIRDWSAVFCNESYYVLHTFMKDVPAEDCISQDSNFKWDMIFESESPAGSLFSFLERVGFRLMIPVQAMIDAMIDDGANWHYQSPKHKFQMWCFHPTCTLLVEVYMHNRIPPYGAQDDPMPYPVDRCQPFLDFDVDEVDTGTRDRVRVIDGETLDILDKVDDDLLTATRERIKRIYNDHTRIGLLMSGGKDSRTVAQLMIEHAIANPDPSKKIMIITSDTLVENPGVKASILALREALARALPWVEYHIVEPREDQTLMVCIIGKGYQSPSTTFRYCVRRLKIEPARDFLEAVFLAEGAEDTCLVMGSRDNESGNRRRSLEKFFGDEFYGNHPVGNIRTCSPIRDWTSQEVVTYLAFNRAPWSKYGARNTELLHFYGSAAGSECPLGAAVVNDNEAMMQCGKSARTGCFACTISNDRSMGNLLNTFPEYEKYYLFRGILKGVAQDIRYGGIGGYQRIGKSKIGRGIGDLTIDARTHILEAMHRLGIEWRESEILTAYQMVLHREEVEGFPVTERFREAIYKLLGVDGHFRGLLCHPVFDPFGTGVDQFTAEDAAAIARIKEEEMERDFIAAVL</sequence>
<dbReference type="Proteomes" id="UP001597541">
    <property type="component" value="Unassembled WGS sequence"/>
</dbReference>
<dbReference type="InterPro" id="IPR002500">
    <property type="entry name" value="PAPS_reduct_dom"/>
</dbReference>
<organism evidence="2 3">
    <name type="scientific">Paenibacillus gansuensis</name>
    <dbReference type="NCBI Taxonomy" id="306542"/>
    <lineage>
        <taxon>Bacteria</taxon>
        <taxon>Bacillati</taxon>
        <taxon>Bacillota</taxon>
        <taxon>Bacilli</taxon>
        <taxon>Bacillales</taxon>
        <taxon>Paenibacillaceae</taxon>
        <taxon>Paenibacillus</taxon>
    </lineage>
</organism>